<feature type="region of interest" description="Disordered" evidence="1">
    <location>
        <begin position="160"/>
        <end position="188"/>
    </location>
</feature>
<dbReference type="Proteomes" id="UP000518266">
    <property type="component" value="Unassembled WGS sequence"/>
</dbReference>
<gene>
    <name evidence="2" type="ORF">F7725_001474</name>
</gene>
<evidence type="ECO:0000313" key="3">
    <source>
        <dbReference type="Proteomes" id="UP000518266"/>
    </source>
</evidence>
<comment type="caution">
    <text evidence="2">The sequence shown here is derived from an EMBL/GenBank/DDBJ whole genome shotgun (WGS) entry which is preliminary data.</text>
</comment>
<proteinExistence type="predicted"/>
<protein>
    <submittedName>
        <fullName evidence="2">Uncharacterized protein</fullName>
    </submittedName>
</protein>
<reference evidence="2 3" key="1">
    <citation type="submission" date="2020-03" db="EMBL/GenBank/DDBJ databases">
        <title>Dissostichus mawsoni Genome sequencing and assembly.</title>
        <authorList>
            <person name="Park H."/>
        </authorList>
    </citation>
    <scope>NUCLEOTIDE SEQUENCE [LARGE SCALE GENOMIC DNA]</scope>
    <source>
        <strain evidence="2">DM0001</strain>
        <tissue evidence="2">Muscle</tissue>
    </source>
</reference>
<evidence type="ECO:0000313" key="2">
    <source>
        <dbReference type="EMBL" id="KAF3861219.1"/>
    </source>
</evidence>
<accession>A0A7J5ZJU2</accession>
<keyword evidence="3" id="KW-1185">Reference proteome</keyword>
<feature type="compositionally biased region" description="Low complexity" evidence="1">
    <location>
        <begin position="162"/>
        <end position="176"/>
    </location>
</feature>
<evidence type="ECO:0000256" key="1">
    <source>
        <dbReference type="SAM" id="MobiDB-lite"/>
    </source>
</evidence>
<name>A0A7J5ZJU2_DISMA</name>
<sequence length="188" mass="20622">MLEVLTGRRALERDRTSGDRYLKDLVDEVEDCGSSAAAWRKQLDHRLTSGGAVEHSGCMQLVTLACRCLERKRKKRPAMTKESSCPPINLPPPLPQECSVEALSNQLSRLGPLEDSYLLTLLTHCHPLPPSLSSSLPPPLPPSLVHVRRMRVEGFSQYDLQSPAGSLKSGSLKSASPQPPDLYGVTEK</sequence>
<dbReference type="OrthoDB" id="4062651at2759"/>
<dbReference type="EMBL" id="JAAKFY010000002">
    <property type="protein sequence ID" value="KAF3861219.1"/>
    <property type="molecule type" value="Genomic_DNA"/>
</dbReference>
<dbReference type="AlphaFoldDB" id="A0A7J5ZJU2"/>
<organism evidence="2 3">
    <name type="scientific">Dissostichus mawsoni</name>
    <name type="common">Antarctic cod</name>
    <dbReference type="NCBI Taxonomy" id="36200"/>
    <lineage>
        <taxon>Eukaryota</taxon>
        <taxon>Metazoa</taxon>
        <taxon>Chordata</taxon>
        <taxon>Craniata</taxon>
        <taxon>Vertebrata</taxon>
        <taxon>Euteleostomi</taxon>
        <taxon>Actinopterygii</taxon>
        <taxon>Neopterygii</taxon>
        <taxon>Teleostei</taxon>
        <taxon>Neoteleostei</taxon>
        <taxon>Acanthomorphata</taxon>
        <taxon>Eupercaria</taxon>
        <taxon>Perciformes</taxon>
        <taxon>Notothenioidei</taxon>
        <taxon>Nototheniidae</taxon>
        <taxon>Dissostichus</taxon>
    </lineage>
</organism>